<evidence type="ECO:0000313" key="2">
    <source>
        <dbReference type="EMBL" id="KAJ4438437.1"/>
    </source>
</evidence>
<dbReference type="Proteomes" id="UP001148838">
    <property type="component" value="Unassembled WGS sequence"/>
</dbReference>
<accession>A0ABQ8SXR5</accession>
<reference evidence="2 3" key="1">
    <citation type="journal article" date="2022" name="Allergy">
        <title>Genome assembly and annotation of Periplaneta americana reveal a comprehensive cockroach allergen profile.</title>
        <authorList>
            <person name="Wang L."/>
            <person name="Xiong Q."/>
            <person name="Saelim N."/>
            <person name="Wang L."/>
            <person name="Nong W."/>
            <person name="Wan A.T."/>
            <person name="Shi M."/>
            <person name="Liu X."/>
            <person name="Cao Q."/>
            <person name="Hui J.H.L."/>
            <person name="Sookrung N."/>
            <person name="Leung T.F."/>
            <person name="Tungtrongchitr A."/>
            <person name="Tsui S.K.W."/>
        </authorList>
    </citation>
    <scope>NUCLEOTIDE SEQUENCE [LARGE SCALE GENOMIC DNA]</scope>
    <source>
        <strain evidence="2">PWHHKU_190912</strain>
    </source>
</reference>
<proteinExistence type="predicted"/>
<keyword evidence="3" id="KW-1185">Reference proteome</keyword>
<feature type="region of interest" description="Disordered" evidence="1">
    <location>
        <begin position="172"/>
        <end position="199"/>
    </location>
</feature>
<gene>
    <name evidence="2" type="ORF">ANN_14382</name>
</gene>
<evidence type="ECO:0000256" key="1">
    <source>
        <dbReference type="SAM" id="MobiDB-lite"/>
    </source>
</evidence>
<organism evidence="2 3">
    <name type="scientific">Periplaneta americana</name>
    <name type="common">American cockroach</name>
    <name type="synonym">Blatta americana</name>
    <dbReference type="NCBI Taxonomy" id="6978"/>
    <lineage>
        <taxon>Eukaryota</taxon>
        <taxon>Metazoa</taxon>
        <taxon>Ecdysozoa</taxon>
        <taxon>Arthropoda</taxon>
        <taxon>Hexapoda</taxon>
        <taxon>Insecta</taxon>
        <taxon>Pterygota</taxon>
        <taxon>Neoptera</taxon>
        <taxon>Polyneoptera</taxon>
        <taxon>Dictyoptera</taxon>
        <taxon>Blattodea</taxon>
        <taxon>Blattoidea</taxon>
        <taxon>Blattidae</taxon>
        <taxon>Blattinae</taxon>
        <taxon>Periplaneta</taxon>
    </lineage>
</organism>
<comment type="caution">
    <text evidence="2">The sequence shown here is derived from an EMBL/GenBank/DDBJ whole genome shotgun (WGS) entry which is preliminary data.</text>
</comment>
<name>A0ABQ8SXR5_PERAM</name>
<feature type="compositionally biased region" description="Low complexity" evidence="1">
    <location>
        <begin position="172"/>
        <end position="185"/>
    </location>
</feature>
<protein>
    <submittedName>
        <fullName evidence="2">Uncharacterized protein</fullName>
    </submittedName>
</protein>
<evidence type="ECO:0000313" key="3">
    <source>
        <dbReference type="Proteomes" id="UP001148838"/>
    </source>
</evidence>
<sequence>MRIKHCDKEERARGKVTRYLIIVSRAVASWFKASSLGLGLRNARWFESSWEKKYSHKISAGVWDRCPPSIVMHLGSYGYLASKRNEGDNVCEMGPGSSTESYPAFARIGLRENPGKTSTSLREDSSGVGLTGSVARSGWFRDGNRNRSPLTKRHIGSLARLGWLPAFRSSRYSRSGRASPAPLAPADDEDDKAAAPRSALADARHTFASGDRILYH</sequence>
<dbReference type="EMBL" id="JAJSOF020000019">
    <property type="protein sequence ID" value="KAJ4438437.1"/>
    <property type="molecule type" value="Genomic_DNA"/>
</dbReference>